<keyword evidence="4" id="KW-1133">Transmembrane helix</keyword>
<feature type="transmembrane region" description="Helical" evidence="4">
    <location>
        <begin position="241"/>
        <end position="260"/>
    </location>
</feature>
<evidence type="ECO:0000313" key="6">
    <source>
        <dbReference type="EMBL" id="SES88340.1"/>
    </source>
</evidence>
<sequence length="356" mass="39130">MRLSVLIKTYNEGSKIAKCIQSVLDSVQGIEGGVEIIVADSLSTDDTVEIAKNYDIKVVQLRSIEDRGCGSGVQLGFQHSSGRYVYLLDGDMELQAPFLSQALELLEGDSRLGGVSGLLRDRTIRNWFERQRNNHKPTTPGEVACLPGGGLYRRTAIENAGGYAGNRNLQAFEEAELGFRLRSQGWRLVRIPVVAVLHTGHVGTTGSLIGRLWRNGRVASGGMFLKLALAQPYRFDAIRMFIHPLATLAYWIIWLVSLILVEDGRILAGLTGFGLLVYACLVFKKRSFRDAAISMLLWHLAALGIIRGFALRNLHSPNAEIPSVVLKESESEAAVVREMLPSTLAIEPKRIGAANY</sequence>
<dbReference type="AlphaFoldDB" id="A0A1I0A3R0"/>
<keyword evidence="2" id="KW-0328">Glycosyltransferase</keyword>
<gene>
    <name evidence="6" type="ORF">SAMN05216412_10280</name>
</gene>
<keyword evidence="4" id="KW-0812">Transmembrane</keyword>
<evidence type="ECO:0000256" key="2">
    <source>
        <dbReference type="ARBA" id="ARBA00022676"/>
    </source>
</evidence>
<evidence type="ECO:0000256" key="3">
    <source>
        <dbReference type="ARBA" id="ARBA00022679"/>
    </source>
</evidence>
<evidence type="ECO:0000259" key="5">
    <source>
        <dbReference type="Pfam" id="PF00535"/>
    </source>
</evidence>
<dbReference type="InterPro" id="IPR001173">
    <property type="entry name" value="Glyco_trans_2-like"/>
</dbReference>
<feature type="transmembrane region" description="Helical" evidence="4">
    <location>
        <begin position="266"/>
        <end position="284"/>
    </location>
</feature>
<dbReference type="InterPro" id="IPR029044">
    <property type="entry name" value="Nucleotide-diphossugar_trans"/>
</dbReference>
<dbReference type="Gene3D" id="3.90.550.10">
    <property type="entry name" value="Spore Coat Polysaccharide Biosynthesis Protein SpsA, Chain A"/>
    <property type="match status" value="1"/>
</dbReference>
<evidence type="ECO:0000256" key="4">
    <source>
        <dbReference type="SAM" id="Phobius"/>
    </source>
</evidence>
<evidence type="ECO:0000256" key="1">
    <source>
        <dbReference type="ARBA" id="ARBA00006739"/>
    </source>
</evidence>
<dbReference type="SUPFAM" id="SSF53448">
    <property type="entry name" value="Nucleotide-diphospho-sugar transferases"/>
    <property type="match status" value="1"/>
</dbReference>
<protein>
    <submittedName>
        <fullName evidence="6">Glycosyltransferase, GT2 family</fullName>
    </submittedName>
</protein>
<dbReference type="Proteomes" id="UP000183339">
    <property type="component" value="Unassembled WGS sequence"/>
</dbReference>
<comment type="similarity">
    <text evidence="1">Belongs to the glycosyltransferase 2 family.</text>
</comment>
<reference evidence="6 7" key="1">
    <citation type="submission" date="2016-10" db="EMBL/GenBank/DDBJ databases">
        <authorList>
            <person name="de Groot N.N."/>
        </authorList>
    </citation>
    <scope>NUCLEOTIDE SEQUENCE [LARGE SCALE GENOMIC DNA]</scope>
    <source>
        <strain evidence="6 7">Nl7</strain>
    </source>
</reference>
<dbReference type="EMBL" id="FOHI01000002">
    <property type="protein sequence ID" value="SES88340.1"/>
    <property type="molecule type" value="Genomic_DNA"/>
</dbReference>
<name>A0A1I0A3R0_9PROT</name>
<dbReference type="RefSeq" id="WP_074704775.1">
    <property type="nucleotide sequence ID" value="NZ_FOHI01000002.1"/>
</dbReference>
<accession>A0A1I0A3R0</accession>
<organism evidence="6 7">
    <name type="scientific">Nitrosospira multiformis</name>
    <dbReference type="NCBI Taxonomy" id="1231"/>
    <lineage>
        <taxon>Bacteria</taxon>
        <taxon>Pseudomonadati</taxon>
        <taxon>Pseudomonadota</taxon>
        <taxon>Betaproteobacteria</taxon>
        <taxon>Nitrosomonadales</taxon>
        <taxon>Nitrosomonadaceae</taxon>
        <taxon>Nitrosospira</taxon>
    </lineage>
</organism>
<dbReference type="PANTHER" id="PTHR43630">
    <property type="entry name" value="POLY-BETA-1,6-N-ACETYL-D-GLUCOSAMINE SYNTHASE"/>
    <property type="match status" value="1"/>
</dbReference>
<dbReference type="Pfam" id="PF00535">
    <property type="entry name" value="Glycos_transf_2"/>
    <property type="match status" value="1"/>
</dbReference>
<keyword evidence="3 6" id="KW-0808">Transferase</keyword>
<feature type="domain" description="Glycosyltransferase 2-like" evidence="5">
    <location>
        <begin position="4"/>
        <end position="112"/>
    </location>
</feature>
<dbReference type="GO" id="GO:0016757">
    <property type="term" value="F:glycosyltransferase activity"/>
    <property type="evidence" value="ECO:0007669"/>
    <property type="project" value="UniProtKB-KW"/>
</dbReference>
<keyword evidence="4" id="KW-0472">Membrane</keyword>
<evidence type="ECO:0000313" key="7">
    <source>
        <dbReference type="Proteomes" id="UP000183339"/>
    </source>
</evidence>
<dbReference type="PANTHER" id="PTHR43630:SF1">
    <property type="entry name" value="POLY-BETA-1,6-N-ACETYL-D-GLUCOSAMINE SYNTHASE"/>
    <property type="match status" value="1"/>
</dbReference>
<proteinExistence type="inferred from homology"/>